<dbReference type="EMBL" id="JALXKZ020000022">
    <property type="protein sequence ID" value="MCV7629444.1"/>
    <property type="molecule type" value="Genomic_DNA"/>
</dbReference>
<accession>A0AAP3AHW3</accession>
<sequence length="296" mass="32528">MSMETSGLVADTGASKEDRACGLCGAYGTMSRTHVPPRAAGNDDRVERAPDRIVGQIRQPGRWNGGGMWVRGLCRACNSRCGGDYDKAYADFSHQVRRLTTRGAQRLAIRPGSVPDVRFAPGAVVRCVLYGMFALNRGMRARYPLLAHQLATEDYRRGCSVDWPADLSLRLGLSDPRFPRSGLLASRVWAVRVLGRSEAHTSLADIVWPPLAWSLVWATNPLEAVTGESQITDHLPDVSDWLTYGPDRDSVGLRNLVARLSYSTHPLLAADGTWIEMYPGRDSGERAVTVFGRKAF</sequence>
<reference evidence="1" key="1">
    <citation type="submission" date="2023-06" db="EMBL/GenBank/DDBJ databases">
        <title>lsaBGC provides a comprehensive framework for evolutionary analysis of biosynthetic gene clusters within focal taxa.</title>
        <authorList>
            <person name="Salamzade R."/>
            <person name="Sandstrom S."/>
            <person name="Kalan L.R."/>
        </authorList>
    </citation>
    <scope>NUCLEOTIDE SEQUENCE</scope>
    <source>
        <strain evidence="1">P3-SID899</strain>
    </source>
</reference>
<gene>
    <name evidence="1" type="ORF">M3A82_008850</name>
</gene>
<organism evidence="1 2">
    <name type="scientific">Micrococcus luteus</name>
    <name type="common">Micrococcus lysodeikticus</name>
    <dbReference type="NCBI Taxonomy" id="1270"/>
    <lineage>
        <taxon>Bacteria</taxon>
        <taxon>Bacillati</taxon>
        <taxon>Actinomycetota</taxon>
        <taxon>Actinomycetes</taxon>
        <taxon>Micrococcales</taxon>
        <taxon>Micrococcaceae</taxon>
        <taxon>Micrococcus</taxon>
    </lineage>
</organism>
<dbReference type="AlphaFoldDB" id="A0AAP3AHW3"/>
<name>A0AAP3AHW3_MICLU</name>
<evidence type="ECO:0000313" key="1">
    <source>
        <dbReference type="EMBL" id="MCV7629444.1"/>
    </source>
</evidence>
<comment type="caution">
    <text evidence="1">The sequence shown here is derived from an EMBL/GenBank/DDBJ whole genome shotgun (WGS) entry which is preliminary data.</text>
</comment>
<protein>
    <submittedName>
        <fullName evidence="1">Uncharacterized protein</fullName>
    </submittedName>
</protein>
<proteinExistence type="predicted"/>
<evidence type="ECO:0000313" key="2">
    <source>
        <dbReference type="Proteomes" id="UP001205867"/>
    </source>
</evidence>
<dbReference type="Proteomes" id="UP001205867">
    <property type="component" value="Unassembled WGS sequence"/>
</dbReference>